<dbReference type="AlphaFoldDB" id="A0AAV4DM38"/>
<accession>A0AAV4DM38</accession>
<gene>
    <name evidence="1" type="ORF">PoB_007172500</name>
</gene>
<proteinExistence type="predicted"/>
<dbReference type="Proteomes" id="UP000735302">
    <property type="component" value="Unassembled WGS sequence"/>
</dbReference>
<dbReference type="EMBL" id="BLXT01008021">
    <property type="protein sequence ID" value="GFO45220.1"/>
    <property type="molecule type" value="Genomic_DNA"/>
</dbReference>
<sequence length="121" mass="13367">MFCLTGSLRVGPDVLFHTCWSASSLLEAVMKADSYHHDATCLPYDSGSISGQIDDVEQNPSSFLSEGISYLAHCIHASIGLVIGQDNLRLSTLVSHLLETECTVLSKNTFFPFLPRIRHQR</sequence>
<comment type="caution">
    <text evidence="1">The sequence shown here is derived from an EMBL/GenBank/DDBJ whole genome shotgun (WGS) entry which is preliminary data.</text>
</comment>
<evidence type="ECO:0000313" key="2">
    <source>
        <dbReference type="Proteomes" id="UP000735302"/>
    </source>
</evidence>
<evidence type="ECO:0000313" key="1">
    <source>
        <dbReference type="EMBL" id="GFO45220.1"/>
    </source>
</evidence>
<reference evidence="1 2" key="1">
    <citation type="journal article" date="2021" name="Elife">
        <title>Chloroplast acquisition without the gene transfer in kleptoplastic sea slugs, Plakobranchus ocellatus.</title>
        <authorList>
            <person name="Maeda T."/>
            <person name="Takahashi S."/>
            <person name="Yoshida T."/>
            <person name="Shimamura S."/>
            <person name="Takaki Y."/>
            <person name="Nagai Y."/>
            <person name="Toyoda A."/>
            <person name="Suzuki Y."/>
            <person name="Arimoto A."/>
            <person name="Ishii H."/>
            <person name="Satoh N."/>
            <person name="Nishiyama T."/>
            <person name="Hasebe M."/>
            <person name="Maruyama T."/>
            <person name="Minagawa J."/>
            <person name="Obokata J."/>
            <person name="Shigenobu S."/>
        </authorList>
    </citation>
    <scope>NUCLEOTIDE SEQUENCE [LARGE SCALE GENOMIC DNA]</scope>
</reference>
<protein>
    <submittedName>
        <fullName evidence="1">Uncharacterized protein</fullName>
    </submittedName>
</protein>
<organism evidence="1 2">
    <name type="scientific">Plakobranchus ocellatus</name>
    <dbReference type="NCBI Taxonomy" id="259542"/>
    <lineage>
        <taxon>Eukaryota</taxon>
        <taxon>Metazoa</taxon>
        <taxon>Spiralia</taxon>
        <taxon>Lophotrochozoa</taxon>
        <taxon>Mollusca</taxon>
        <taxon>Gastropoda</taxon>
        <taxon>Heterobranchia</taxon>
        <taxon>Euthyneura</taxon>
        <taxon>Panpulmonata</taxon>
        <taxon>Sacoglossa</taxon>
        <taxon>Placobranchoidea</taxon>
        <taxon>Plakobranchidae</taxon>
        <taxon>Plakobranchus</taxon>
    </lineage>
</organism>
<keyword evidence="2" id="KW-1185">Reference proteome</keyword>
<name>A0AAV4DM38_9GAST</name>